<proteinExistence type="predicted"/>
<organism evidence="1 2">
    <name type="scientific">Dreissena polymorpha</name>
    <name type="common">Zebra mussel</name>
    <name type="synonym">Mytilus polymorpha</name>
    <dbReference type="NCBI Taxonomy" id="45954"/>
    <lineage>
        <taxon>Eukaryota</taxon>
        <taxon>Metazoa</taxon>
        <taxon>Spiralia</taxon>
        <taxon>Lophotrochozoa</taxon>
        <taxon>Mollusca</taxon>
        <taxon>Bivalvia</taxon>
        <taxon>Autobranchia</taxon>
        <taxon>Heteroconchia</taxon>
        <taxon>Euheterodonta</taxon>
        <taxon>Imparidentia</taxon>
        <taxon>Neoheterodontei</taxon>
        <taxon>Myida</taxon>
        <taxon>Dreissenoidea</taxon>
        <taxon>Dreissenidae</taxon>
        <taxon>Dreissena</taxon>
    </lineage>
</organism>
<dbReference type="AlphaFoldDB" id="A0A9D4CXC5"/>
<name>A0A9D4CXC5_DREPO</name>
<accession>A0A9D4CXC5</accession>
<sequence length="74" mass="8343">MLPFSDLPDSDDCTRCCACKCFQTLTYPRVTTVLAAVPFIAFSLRLTRERRLHTLLCLQMLPASDLPESDDCTD</sequence>
<evidence type="ECO:0000313" key="2">
    <source>
        <dbReference type="Proteomes" id="UP000828390"/>
    </source>
</evidence>
<comment type="caution">
    <text evidence="1">The sequence shown here is derived from an EMBL/GenBank/DDBJ whole genome shotgun (WGS) entry which is preliminary data.</text>
</comment>
<dbReference type="Proteomes" id="UP000828390">
    <property type="component" value="Unassembled WGS sequence"/>
</dbReference>
<reference evidence="1" key="2">
    <citation type="submission" date="2020-11" db="EMBL/GenBank/DDBJ databases">
        <authorList>
            <person name="McCartney M.A."/>
            <person name="Auch B."/>
            <person name="Kono T."/>
            <person name="Mallez S."/>
            <person name="Becker A."/>
            <person name="Gohl D.M."/>
            <person name="Silverstein K.A.T."/>
            <person name="Koren S."/>
            <person name="Bechman K.B."/>
            <person name="Herman A."/>
            <person name="Abrahante J.E."/>
            <person name="Garbe J."/>
        </authorList>
    </citation>
    <scope>NUCLEOTIDE SEQUENCE</scope>
    <source>
        <strain evidence="1">Duluth1</strain>
        <tissue evidence="1">Whole animal</tissue>
    </source>
</reference>
<dbReference type="EMBL" id="JAIWYP010000011">
    <property type="protein sequence ID" value="KAH3733761.1"/>
    <property type="molecule type" value="Genomic_DNA"/>
</dbReference>
<evidence type="ECO:0000313" key="1">
    <source>
        <dbReference type="EMBL" id="KAH3733761.1"/>
    </source>
</evidence>
<gene>
    <name evidence="1" type="ORF">DPMN_040195</name>
</gene>
<keyword evidence="2" id="KW-1185">Reference proteome</keyword>
<protein>
    <submittedName>
        <fullName evidence="1">Uncharacterized protein</fullName>
    </submittedName>
</protein>
<reference evidence="1" key="1">
    <citation type="journal article" date="2019" name="bioRxiv">
        <title>The Genome of the Zebra Mussel, Dreissena polymorpha: A Resource for Invasive Species Research.</title>
        <authorList>
            <person name="McCartney M.A."/>
            <person name="Auch B."/>
            <person name="Kono T."/>
            <person name="Mallez S."/>
            <person name="Zhang Y."/>
            <person name="Obille A."/>
            <person name="Becker A."/>
            <person name="Abrahante J.E."/>
            <person name="Garbe J."/>
            <person name="Badalamenti J.P."/>
            <person name="Herman A."/>
            <person name="Mangelson H."/>
            <person name="Liachko I."/>
            <person name="Sullivan S."/>
            <person name="Sone E.D."/>
            <person name="Koren S."/>
            <person name="Silverstein K.A.T."/>
            <person name="Beckman K.B."/>
            <person name="Gohl D.M."/>
        </authorList>
    </citation>
    <scope>NUCLEOTIDE SEQUENCE</scope>
    <source>
        <strain evidence="1">Duluth1</strain>
        <tissue evidence="1">Whole animal</tissue>
    </source>
</reference>